<dbReference type="SUPFAM" id="SSF51445">
    <property type="entry name" value="(Trans)glycosidases"/>
    <property type="match status" value="1"/>
</dbReference>
<protein>
    <submittedName>
        <fullName evidence="4">Glycosyl hydrolase family 114</fullName>
    </submittedName>
</protein>
<dbReference type="InterPro" id="IPR013785">
    <property type="entry name" value="Aldolase_TIM"/>
</dbReference>
<feature type="signal peptide" evidence="2">
    <location>
        <begin position="1"/>
        <end position="23"/>
    </location>
</feature>
<dbReference type="RefSeq" id="WP_100387651.1">
    <property type="nucleotide sequence ID" value="NZ_BMZU01000001.1"/>
</dbReference>
<feature type="region of interest" description="Disordered" evidence="1">
    <location>
        <begin position="263"/>
        <end position="282"/>
    </location>
</feature>
<feature type="chain" id="PRO_5038903790" evidence="2">
    <location>
        <begin position="24"/>
        <end position="282"/>
    </location>
</feature>
<keyword evidence="4" id="KW-0378">Hydrolase</keyword>
<dbReference type="PANTHER" id="PTHR35273:SF2">
    <property type="entry name" value="ALPHA-GALACTOSIDASE"/>
    <property type="match status" value="1"/>
</dbReference>
<dbReference type="GO" id="GO:0016787">
    <property type="term" value="F:hydrolase activity"/>
    <property type="evidence" value="ECO:0007669"/>
    <property type="project" value="UniProtKB-KW"/>
</dbReference>
<evidence type="ECO:0000259" key="3">
    <source>
        <dbReference type="Pfam" id="PF03537"/>
    </source>
</evidence>
<dbReference type="InterPro" id="IPR004352">
    <property type="entry name" value="GH114_TIM-barrel"/>
</dbReference>
<feature type="domain" description="Glycoside-hydrolase family GH114 TIM-barrel" evidence="3">
    <location>
        <begin position="55"/>
        <end position="270"/>
    </location>
</feature>
<dbReference type="PROSITE" id="PS51257">
    <property type="entry name" value="PROKAR_LIPOPROTEIN"/>
    <property type="match status" value="1"/>
</dbReference>
<reference evidence="4 5" key="1">
    <citation type="submission" date="2017-11" db="EMBL/GenBank/DDBJ databases">
        <title>Genomic Encyclopedia of Archaeal and Bacterial Type Strains, Phase II (KMG-II): From Individual Species to Whole Genera.</title>
        <authorList>
            <person name="Goeker M."/>
        </authorList>
    </citation>
    <scope>NUCLEOTIDE SEQUENCE [LARGE SCALE GENOMIC DNA]</scope>
    <source>
        <strain evidence="4 5">DSM 16400</strain>
    </source>
</reference>
<keyword evidence="5" id="KW-1185">Reference proteome</keyword>
<evidence type="ECO:0000313" key="5">
    <source>
        <dbReference type="Proteomes" id="UP000231742"/>
    </source>
</evidence>
<sequence>MTARPRRAPWAALCVAVALTVLAGCSAAAPPTTEPRDPSTATASPSLFAAGAVADYQLGAAYEPDAAVTVVVRDASEEPLAGAYSICYLNGFQSQPGESWPSELLLRDAEGDPVIDANWPDETLLDIRTASNREAIAERLAPLIEDCAGKGFVAVEFDNLDSYTRSEGILEREQAVAMATLFVQLGHSSGLAVAQKNSAELLGEAASAIGFDFAIVEECDQYSECGDFTDFYGDAVIDVEYTDELRRPFTEVCADAATPPITMLRDRDLTPPGSAEHTFEHC</sequence>
<dbReference type="InterPro" id="IPR017853">
    <property type="entry name" value="GH"/>
</dbReference>
<evidence type="ECO:0000313" key="4">
    <source>
        <dbReference type="EMBL" id="PJJ80914.1"/>
    </source>
</evidence>
<comment type="caution">
    <text evidence="4">The sequence shown here is derived from an EMBL/GenBank/DDBJ whole genome shotgun (WGS) entry which is preliminary data.</text>
</comment>
<organism evidence="4 5">
    <name type="scientific">Salinibacterium amurskyense</name>
    <dbReference type="NCBI Taxonomy" id="205941"/>
    <lineage>
        <taxon>Bacteria</taxon>
        <taxon>Bacillati</taxon>
        <taxon>Actinomycetota</taxon>
        <taxon>Actinomycetes</taxon>
        <taxon>Micrococcales</taxon>
        <taxon>Microbacteriaceae</taxon>
        <taxon>Salinibacterium</taxon>
    </lineage>
</organism>
<dbReference type="Pfam" id="PF03537">
    <property type="entry name" value="Glyco_hydro_114"/>
    <property type="match status" value="1"/>
</dbReference>
<name>A0A2M9D5B4_9MICO</name>
<accession>A0A2M9D5B4</accession>
<dbReference type="Proteomes" id="UP000231742">
    <property type="component" value="Unassembled WGS sequence"/>
</dbReference>
<evidence type="ECO:0000256" key="2">
    <source>
        <dbReference type="SAM" id="SignalP"/>
    </source>
</evidence>
<evidence type="ECO:0000256" key="1">
    <source>
        <dbReference type="SAM" id="MobiDB-lite"/>
    </source>
</evidence>
<dbReference type="OrthoDB" id="319933at2"/>
<dbReference type="PANTHER" id="PTHR35273">
    <property type="entry name" value="ALPHA-1,4 POLYGALACTOSAMINIDASE, PUTATIVE (AFU_ORTHOLOGUE AFUA_3G07890)-RELATED"/>
    <property type="match status" value="1"/>
</dbReference>
<dbReference type="Gene3D" id="3.20.20.70">
    <property type="entry name" value="Aldolase class I"/>
    <property type="match status" value="1"/>
</dbReference>
<gene>
    <name evidence="4" type="ORF">CLV85_0081</name>
</gene>
<dbReference type="AlphaFoldDB" id="A0A2M9D5B4"/>
<dbReference type="EMBL" id="PGFH01000001">
    <property type="protein sequence ID" value="PJJ80914.1"/>
    <property type="molecule type" value="Genomic_DNA"/>
</dbReference>
<proteinExistence type="predicted"/>
<keyword evidence="2" id="KW-0732">Signal</keyword>